<name>A0A816IVZ8_BRANA</name>
<evidence type="ECO:0000256" key="5">
    <source>
        <dbReference type="ARBA" id="ARBA00023186"/>
    </source>
</evidence>
<dbReference type="PANTHER" id="PTHR44176">
    <property type="entry name" value="DNAJ HOMOLOG SUBFAMILY C MEMBER 25"/>
    <property type="match status" value="1"/>
</dbReference>
<evidence type="ECO:0000256" key="4">
    <source>
        <dbReference type="ARBA" id="ARBA00023136"/>
    </source>
</evidence>
<dbReference type="EMBL" id="HG994373">
    <property type="protein sequence ID" value="CAF1723321.1"/>
    <property type="molecule type" value="Genomic_DNA"/>
</dbReference>
<dbReference type="GO" id="GO:0006457">
    <property type="term" value="P:protein folding"/>
    <property type="evidence" value="ECO:0007669"/>
    <property type="project" value="InterPro"/>
</dbReference>
<evidence type="ECO:0000313" key="6">
    <source>
        <dbReference type="EMBL" id="CAF1723321.1"/>
    </source>
</evidence>
<dbReference type="GO" id="GO:0016020">
    <property type="term" value="C:membrane"/>
    <property type="evidence" value="ECO:0007669"/>
    <property type="project" value="UniProtKB-SubCell"/>
</dbReference>
<evidence type="ECO:0000256" key="2">
    <source>
        <dbReference type="ARBA" id="ARBA00022692"/>
    </source>
</evidence>
<dbReference type="AlphaFoldDB" id="A0A816IVZ8"/>
<reference evidence="6" key="1">
    <citation type="submission" date="2021-01" db="EMBL/GenBank/DDBJ databases">
        <authorList>
            <consortium name="Genoscope - CEA"/>
            <person name="William W."/>
        </authorList>
    </citation>
    <scope>NUCLEOTIDE SEQUENCE</scope>
</reference>
<protein>
    <submittedName>
        <fullName evidence="6">(rape) hypothetical protein</fullName>
    </submittedName>
</protein>
<evidence type="ECO:0000256" key="3">
    <source>
        <dbReference type="ARBA" id="ARBA00022989"/>
    </source>
</evidence>
<organism evidence="6">
    <name type="scientific">Brassica napus</name>
    <name type="common">Rape</name>
    <dbReference type="NCBI Taxonomy" id="3708"/>
    <lineage>
        <taxon>Eukaryota</taxon>
        <taxon>Viridiplantae</taxon>
        <taxon>Streptophyta</taxon>
        <taxon>Embryophyta</taxon>
        <taxon>Tracheophyta</taxon>
        <taxon>Spermatophyta</taxon>
        <taxon>Magnoliopsida</taxon>
        <taxon>eudicotyledons</taxon>
        <taxon>Gunneridae</taxon>
        <taxon>Pentapetalae</taxon>
        <taxon>rosids</taxon>
        <taxon>malvids</taxon>
        <taxon>Brassicales</taxon>
        <taxon>Brassicaceae</taxon>
        <taxon>Brassiceae</taxon>
        <taxon>Brassica</taxon>
    </lineage>
</organism>
<keyword evidence="5" id="KW-0143">Chaperone</keyword>
<gene>
    <name evidence="6" type="ORF">DARMORV10_C09P20270.1</name>
</gene>
<dbReference type="InterPro" id="IPR044632">
    <property type="entry name" value="DNAJC25-like"/>
</dbReference>
<proteinExistence type="predicted"/>
<evidence type="ECO:0000256" key="1">
    <source>
        <dbReference type="ARBA" id="ARBA00004370"/>
    </source>
</evidence>
<keyword evidence="3" id="KW-1133">Transmembrane helix</keyword>
<keyword evidence="4" id="KW-0472">Membrane</keyword>
<accession>A0A816IVZ8</accession>
<sequence length="121" mass="14409">MAGPVECVARRRVQSRLTDTVLKLQEELSNELDLQIKVAEKPSVWELLRVRFIRLPDIIIKLLVWYISRVWRYIRVSFDSWTNLEYKKEDLGQGGPWEKQNLENYFACTSWITSDYGMVRL</sequence>
<keyword evidence="2" id="KW-0812">Transmembrane</keyword>
<comment type="subcellular location">
    <subcellularLocation>
        <location evidence="1">Membrane</location>
    </subcellularLocation>
</comment>
<dbReference type="Proteomes" id="UP001295469">
    <property type="component" value="Chromosome C09"/>
</dbReference>
<dbReference type="PANTHER" id="PTHR44176:SF1">
    <property type="entry name" value="DNAJ HOMOLOG SUBFAMILY C MEMBER 25"/>
    <property type="match status" value="1"/>
</dbReference>